<organism evidence="4 5">
    <name type="scientific">Deinococcus xianganensis</name>
    <dbReference type="NCBI Taxonomy" id="1507289"/>
    <lineage>
        <taxon>Bacteria</taxon>
        <taxon>Thermotogati</taxon>
        <taxon>Deinococcota</taxon>
        <taxon>Deinococci</taxon>
        <taxon>Deinococcales</taxon>
        <taxon>Deinococcaceae</taxon>
        <taxon>Deinococcus</taxon>
    </lineage>
</organism>
<sequence length="152" mass="16840">MPHARADSTLAFVTQPSPSLTTSLDGITPEQLHGFFVDWPNPPTPETFLRLLRGSYLVVLAVNDGQVIGFVQAVSDGVLTAYIPLLEVLPAWQGRGVGRALMTRMREELRHLYAVDLGCEDHLVPFYEALGMRRGNLMCTRNYERQNGSPTG</sequence>
<comment type="caution">
    <text evidence="4">The sequence shown here is derived from an EMBL/GenBank/DDBJ whole genome shotgun (WGS) entry which is preliminary data.</text>
</comment>
<dbReference type="GO" id="GO:0008080">
    <property type="term" value="F:N-acetyltransferase activity"/>
    <property type="evidence" value="ECO:0007669"/>
    <property type="project" value="InterPro"/>
</dbReference>
<dbReference type="InterPro" id="IPR000182">
    <property type="entry name" value="GNAT_dom"/>
</dbReference>
<dbReference type="PANTHER" id="PTHR43626">
    <property type="entry name" value="ACYL-COA N-ACYLTRANSFERASE"/>
    <property type="match status" value="1"/>
</dbReference>
<dbReference type="EMBL" id="WVHK01000012">
    <property type="protein sequence ID" value="MXV19050.1"/>
    <property type="molecule type" value="Genomic_DNA"/>
</dbReference>
<dbReference type="Pfam" id="PF00583">
    <property type="entry name" value="Acetyltransf_1"/>
    <property type="match status" value="1"/>
</dbReference>
<dbReference type="PANTHER" id="PTHR43626:SF4">
    <property type="entry name" value="GCN5-RELATED N-ACETYLTRANSFERASE 2, CHLOROPLASTIC"/>
    <property type="match status" value="1"/>
</dbReference>
<accession>A0A6I4YF16</accession>
<proteinExistence type="predicted"/>
<dbReference type="GO" id="GO:0005737">
    <property type="term" value="C:cytoplasm"/>
    <property type="evidence" value="ECO:0007669"/>
    <property type="project" value="TreeGrafter"/>
</dbReference>
<dbReference type="PROSITE" id="PS51186">
    <property type="entry name" value="GNAT"/>
    <property type="match status" value="1"/>
</dbReference>
<dbReference type="AlphaFoldDB" id="A0A6I4YF16"/>
<dbReference type="InterPro" id="IPR016181">
    <property type="entry name" value="Acyl_CoA_acyltransferase"/>
</dbReference>
<keyword evidence="5" id="KW-1185">Reference proteome</keyword>
<keyword evidence="1 4" id="KW-0808">Transferase</keyword>
<keyword evidence="2" id="KW-0012">Acyltransferase</keyword>
<evidence type="ECO:0000256" key="2">
    <source>
        <dbReference type="ARBA" id="ARBA00023315"/>
    </source>
</evidence>
<dbReference type="Proteomes" id="UP000430519">
    <property type="component" value="Unassembled WGS sequence"/>
</dbReference>
<dbReference type="SUPFAM" id="SSF55729">
    <property type="entry name" value="Acyl-CoA N-acyltransferases (Nat)"/>
    <property type="match status" value="1"/>
</dbReference>
<protein>
    <submittedName>
        <fullName evidence="4">GNAT family N-acetyltransferase</fullName>
    </submittedName>
</protein>
<dbReference type="InterPro" id="IPR045039">
    <property type="entry name" value="NSI-like"/>
</dbReference>
<reference evidence="4 5" key="1">
    <citation type="submission" date="2019-11" db="EMBL/GenBank/DDBJ databases">
        <title>Genome sequence of Deinococcus xianganensis Y35, AI-2 producing algicidal bacterium, isolated from lake water.</title>
        <authorList>
            <person name="Li Y."/>
        </authorList>
    </citation>
    <scope>NUCLEOTIDE SEQUENCE [LARGE SCALE GENOMIC DNA]</scope>
    <source>
        <strain evidence="4 5">Y35</strain>
    </source>
</reference>
<evidence type="ECO:0000313" key="5">
    <source>
        <dbReference type="Proteomes" id="UP000430519"/>
    </source>
</evidence>
<evidence type="ECO:0000313" key="4">
    <source>
        <dbReference type="EMBL" id="MXV19050.1"/>
    </source>
</evidence>
<gene>
    <name evidence="4" type="ORF">GLX28_05275</name>
</gene>
<dbReference type="Gene3D" id="3.40.630.30">
    <property type="match status" value="1"/>
</dbReference>
<evidence type="ECO:0000259" key="3">
    <source>
        <dbReference type="PROSITE" id="PS51186"/>
    </source>
</evidence>
<feature type="domain" description="N-acetyltransferase" evidence="3">
    <location>
        <begin position="1"/>
        <end position="149"/>
    </location>
</feature>
<evidence type="ECO:0000256" key="1">
    <source>
        <dbReference type="ARBA" id="ARBA00022679"/>
    </source>
</evidence>
<name>A0A6I4YF16_9DEIO</name>
<dbReference type="CDD" id="cd04301">
    <property type="entry name" value="NAT_SF"/>
    <property type="match status" value="1"/>
</dbReference>